<keyword evidence="2" id="KW-1133">Transmembrane helix</keyword>
<feature type="transmembrane region" description="Helical" evidence="2">
    <location>
        <begin position="278"/>
        <end position="296"/>
    </location>
</feature>
<dbReference type="EMBL" id="CP091092">
    <property type="protein sequence ID" value="WFN37332.1"/>
    <property type="molecule type" value="Genomic_DNA"/>
</dbReference>
<feature type="domain" description="Nucleoside transporter/FeoB GTPase Gate" evidence="3">
    <location>
        <begin position="203"/>
        <end position="291"/>
    </location>
</feature>
<dbReference type="Proteomes" id="UP001218895">
    <property type="component" value="Chromosome"/>
</dbReference>
<dbReference type="GeneID" id="79949288"/>
<dbReference type="RefSeq" id="WP_278100171.1">
    <property type="nucleotide sequence ID" value="NZ_CP091092.1"/>
</dbReference>
<keyword evidence="2" id="KW-0812">Transmembrane</keyword>
<protein>
    <submittedName>
        <fullName evidence="4">Nucleoside recognition protein</fullName>
    </submittedName>
</protein>
<dbReference type="PANTHER" id="PTHR38139">
    <property type="entry name" value="GATE DOMAIN-CONTAINING PROTEIN"/>
    <property type="match status" value="1"/>
</dbReference>
<feature type="transmembrane region" description="Helical" evidence="2">
    <location>
        <begin position="316"/>
        <end position="334"/>
    </location>
</feature>
<evidence type="ECO:0000313" key="4">
    <source>
        <dbReference type="EMBL" id="WFN37332.1"/>
    </source>
</evidence>
<dbReference type="InterPro" id="IPR038880">
    <property type="entry name" value="MJ0871-like"/>
</dbReference>
<feature type="transmembrane region" description="Helical" evidence="2">
    <location>
        <begin position="247"/>
        <end position="266"/>
    </location>
</feature>
<evidence type="ECO:0000256" key="2">
    <source>
        <dbReference type="SAM" id="Phobius"/>
    </source>
</evidence>
<dbReference type="Pfam" id="PF07670">
    <property type="entry name" value="Gate"/>
    <property type="match status" value="1"/>
</dbReference>
<gene>
    <name evidence="4" type="ORF">L1994_02795</name>
</gene>
<dbReference type="PANTHER" id="PTHR38139:SF1">
    <property type="entry name" value="NUCLEOSIDE TRANSPORTER_FEOB GTPASE GATE DOMAIN-CONTAINING PROTEIN"/>
    <property type="match status" value="1"/>
</dbReference>
<feature type="transmembrane region" description="Helical" evidence="2">
    <location>
        <begin position="13"/>
        <end position="31"/>
    </location>
</feature>
<dbReference type="KEGG" id="manq:L1994_02795"/>
<feature type="transmembrane region" description="Helical" evidence="2">
    <location>
        <begin position="114"/>
        <end position="144"/>
    </location>
</feature>
<dbReference type="AlphaFoldDB" id="A0AAF0JMN9"/>
<keyword evidence="2" id="KW-0472">Membrane</keyword>
<evidence type="ECO:0000256" key="1">
    <source>
        <dbReference type="SAM" id="MobiDB-lite"/>
    </source>
</evidence>
<feature type="transmembrane region" description="Helical" evidence="2">
    <location>
        <begin position="205"/>
        <end position="232"/>
    </location>
</feature>
<evidence type="ECO:0000259" key="3">
    <source>
        <dbReference type="Pfam" id="PF07670"/>
    </source>
</evidence>
<evidence type="ECO:0000313" key="5">
    <source>
        <dbReference type="Proteomes" id="UP001218895"/>
    </source>
</evidence>
<feature type="region of interest" description="Disordered" evidence="1">
    <location>
        <begin position="158"/>
        <end position="186"/>
    </location>
</feature>
<name>A0AAF0JMN9_9EURY</name>
<proteinExistence type="predicted"/>
<organism evidence="4 5">
    <name type="scientific">Methanomicrobium antiquum</name>
    <dbReference type="NCBI Taxonomy" id="487686"/>
    <lineage>
        <taxon>Archaea</taxon>
        <taxon>Methanobacteriati</taxon>
        <taxon>Methanobacteriota</taxon>
        <taxon>Stenosarchaea group</taxon>
        <taxon>Methanomicrobia</taxon>
        <taxon>Methanomicrobiales</taxon>
        <taxon>Methanomicrobiaceae</taxon>
        <taxon>Methanomicrobium</taxon>
    </lineage>
</organism>
<accession>A0AAF0JMN9</accession>
<feature type="compositionally biased region" description="Basic and acidic residues" evidence="1">
    <location>
        <begin position="159"/>
        <end position="179"/>
    </location>
</feature>
<dbReference type="InterPro" id="IPR011642">
    <property type="entry name" value="Gate_dom"/>
</dbReference>
<keyword evidence="5" id="KW-1185">Reference proteome</keyword>
<reference evidence="4" key="1">
    <citation type="submission" date="2022-01" db="EMBL/GenBank/DDBJ databases">
        <title>Complete genome of Methanomicrobium antiquum DSM 21220.</title>
        <authorList>
            <person name="Chen S.-C."/>
            <person name="You Y.-T."/>
            <person name="Zhou Y.-Z."/>
            <person name="Lai M.-C."/>
        </authorList>
    </citation>
    <scope>NUCLEOTIDE SEQUENCE</scope>
    <source>
        <strain evidence="4">DSM 21220</strain>
    </source>
</reference>
<sequence length="335" mass="36873">MVDAISFFSMLEYMIKAIILISTGIVFVNILGETGLFKRLQKVSRPLCRISGLSEGAAISVLSMAVNSIAGKSMLAEYYREGKVKKEEIVPSLLIGTFPTVLGESLFRVQLPTAVILLGPVIGFTYTFFNFFSSFLQAFFAILYNHIVLHENGYIPKNETGDEKNGNSKDSDEDKSQEKSKKKRKITKKNIKNGFKKSIPGLKQIIPITISAMLVFYLLSLLGLMNIIAMVFDPLLNIIGLPGEATAALVAQFIHFSAGYTIVGSLIETGVLNMEQALVTLILGSMVVITMIYVKYSFPMYLALFGKDGLMITYKTYAISMAAKIVCIGIVMVVF</sequence>